<feature type="domain" description="Pesticidal crystal protein Cry22Aa Ig-like" evidence="1">
    <location>
        <begin position="37"/>
        <end position="106"/>
    </location>
</feature>
<evidence type="ECO:0000259" key="1">
    <source>
        <dbReference type="Pfam" id="PF16403"/>
    </source>
</evidence>
<dbReference type="Proteomes" id="UP000263098">
    <property type="component" value="Unassembled WGS sequence"/>
</dbReference>
<evidence type="ECO:0000259" key="2">
    <source>
        <dbReference type="Pfam" id="PF16404"/>
    </source>
</evidence>
<evidence type="ECO:0000313" key="4">
    <source>
        <dbReference type="Proteomes" id="UP000263098"/>
    </source>
</evidence>
<gene>
    <name evidence="3" type="ORF">DHW31_07735</name>
</gene>
<evidence type="ECO:0000313" key="3">
    <source>
        <dbReference type="EMBL" id="HCK24652.1"/>
    </source>
</evidence>
<dbReference type="PROSITE" id="PS51257">
    <property type="entry name" value="PROKAR_LIPOPROTEIN"/>
    <property type="match status" value="1"/>
</dbReference>
<dbReference type="Gene3D" id="2.60.40.10">
    <property type="entry name" value="Immunoglobulins"/>
    <property type="match status" value="1"/>
</dbReference>
<dbReference type="InterPro" id="IPR032179">
    <property type="entry name" value="Cry22Aa_Ig-like"/>
</dbReference>
<dbReference type="EMBL" id="DPVG01000278">
    <property type="protein sequence ID" value="HCK24652.1"/>
    <property type="molecule type" value="Genomic_DNA"/>
</dbReference>
<organism evidence="3 4">
    <name type="scientific">Bacteroides graminisolvens</name>
    <dbReference type="NCBI Taxonomy" id="477666"/>
    <lineage>
        <taxon>Bacteria</taxon>
        <taxon>Pseudomonadati</taxon>
        <taxon>Bacteroidota</taxon>
        <taxon>Bacteroidia</taxon>
        <taxon>Bacteroidales</taxon>
        <taxon>Bacteroidaceae</taxon>
        <taxon>Bacteroides</taxon>
    </lineage>
</organism>
<dbReference type="AlphaFoldDB" id="A0A3D2SEH0"/>
<dbReference type="Pfam" id="PF16404">
    <property type="entry name" value="BT_2262-like_C"/>
    <property type="match status" value="1"/>
</dbReference>
<dbReference type="InterPro" id="IPR013783">
    <property type="entry name" value="Ig-like_fold"/>
</dbReference>
<dbReference type="Pfam" id="PF16403">
    <property type="entry name" value="Bact_surface_Ig-like"/>
    <property type="match status" value="1"/>
</dbReference>
<dbReference type="InterPro" id="IPR032180">
    <property type="entry name" value="BT_2262-like_C"/>
</dbReference>
<proteinExistence type="predicted"/>
<reference evidence="3 4" key="1">
    <citation type="journal article" date="2018" name="Nat. Biotechnol.">
        <title>A standardized bacterial taxonomy based on genome phylogeny substantially revises the tree of life.</title>
        <authorList>
            <person name="Parks D.H."/>
            <person name="Chuvochina M."/>
            <person name="Waite D.W."/>
            <person name="Rinke C."/>
            <person name="Skarshewski A."/>
            <person name="Chaumeil P.A."/>
            <person name="Hugenholtz P."/>
        </authorList>
    </citation>
    <scope>NUCLEOTIDE SEQUENCE [LARGE SCALE GENOMIC DNA]</scope>
    <source>
        <strain evidence="3">UBA9667</strain>
    </source>
</reference>
<feature type="domain" description="BT-2262-like C-terminal" evidence="2">
    <location>
        <begin position="108"/>
        <end position="233"/>
    </location>
</feature>
<protein>
    <submittedName>
        <fullName evidence="3">DUF5012 domain-containing protein</fullName>
    </submittedName>
</protein>
<sequence>MKKLLYILLISLTGFLSSCEDESSYDDSKVTYYVNFDMKGEQTTLVTVGSSYTDEGVVATEGETDITSSVVKTGTVDPTKVGVYYISYSATNVDGYSSSVTRTVIVYDPTITTDISGTYKVASGSYRYWLSSGAKVSFSGYDVALTYVAPGIFEASDYFGGYYDKRAGYGSTYAMKGFLKLNSDNTLEALSGTVAGWGDSFKSFDNAKYDPASGSVYWEVAYAGSMVFYITLTK</sequence>
<name>A0A3D2SEH0_9BACE</name>
<comment type="caution">
    <text evidence="3">The sequence shown here is derived from an EMBL/GenBank/DDBJ whole genome shotgun (WGS) entry which is preliminary data.</text>
</comment>
<accession>A0A3D2SEH0</accession>